<evidence type="ECO:0000256" key="5">
    <source>
        <dbReference type="ARBA" id="ARBA00022801"/>
    </source>
</evidence>
<dbReference type="PANTHER" id="PTHR10625:SF5">
    <property type="entry name" value="HISTONE DEACETYLASE"/>
    <property type="match status" value="1"/>
</dbReference>
<evidence type="ECO:0000256" key="7">
    <source>
        <dbReference type="ARBA" id="ARBA00023015"/>
    </source>
</evidence>
<keyword evidence="7" id="KW-0805">Transcription regulation</keyword>
<evidence type="ECO:0000256" key="3">
    <source>
        <dbReference type="ARBA" id="ARBA00012111"/>
    </source>
</evidence>
<evidence type="ECO:0000256" key="9">
    <source>
        <dbReference type="ARBA" id="ARBA00023242"/>
    </source>
</evidence>
<dbReference type="InterPro" id="IPR023696">
    <property type="entry name" value="Ureohydrolase_dom_sf"/>
</dbReference>
<keyword evidence="9" id="KW-0539">Nucleus</keyword>
<keyword evidence="4" id="KW-0678">Repressor</keyword>
<dbReference type="EC" id="3.5.1.98" evidence="3"/>
<gene>
    <name evidence="11" type="ORF">ABL78_4446</name>
</gene>
<dbReference type="Pfam" id="PF00850">
    <property type="entry name" value="Hist_deacetyl"/>
    <property type="match status" value="1"/>
</dbReference>
<comment type="caution">
    <text evidence="11">The sequence shown here is derived from an EMBL/GenBank/DDBJ whole genome shotgun (WGS) entry which is preliminary data.</text>
</comment>
<dbReference type="InterPro" id="IPR037138">
    <property type="entry name" value="His_deacetylse_dom_sf"/>
</dbReference>
<proteinExistence type="inferred from homology"/>
<dbReference type="AlphaFoldDB" id="A0A0N1PD56"/>
<dbReference type="OrthoDB" id="424012at2759"/>
<organism evidence="11 12">
    <name type="scientific">Leptomonas seymouri</name>
    <dbReference type="NCBI Taxonomy" id="5684"/>
    <lineage>
        <taxon>Eukaryota</taxon>
        <taxon>Discoba</taxon>
        <taxon>Euglenozoa</taxon>
        <taxon>Kinetoplastea</taxon>
        <taxon>Metakinetoplastina</taxon>
        <taxon>Trypanosomatida</taxon>
        <taxon>Trypanosomatidae</taxon>
        <taxon>Leishmaniinae</taxon>
        <taxon>Leptomonas</taxon>
    </lineage>
</organism>
<accession>A0A0N1PD56</accession>
<evidence type="ECO:0000256" key="1">
    <source>
        <dbReference type="ARBA" id="ARBA00004123"/>
    </source>
</evidence>
<dbReference type="InterPro" id="IPR023801">
    <property type="entry name" value="His_deacetylse_dom"/>
</dbReference>
<dbReference type="PRINTS" id="PR01270">
    <property type="entry name" value="HDASUPER"/>
</dbReference>
<evidence type="ECO:0000256" key="2">
    <source>
        <dbReference type="ARBA" id="ARBA00007738"/>
    </source>
</evidence>
<dbReference type="GO" id="GO:0141221">
    <property type="term" value="F:histone deacetylase activity, hydrolytic mechanism"/>
    <property type="evidence" value="ECO:0007669"/>
    <property type="project" value="UniProtKB-EC"/>
</dbReference>
<comment type="similarity">
    <text evidence="2">Belongs to the histone deacetylase family. HD type 2 subfamily.</text>
</comment>
<dbReference type="OMA" id="CFDARML"/>
<evidence type="ECO:0000256" key="6">
    <source>
        <dbReference type="ARBA" id="ARBA00022853"/>
    </source>
</evidence>
<keyword evidence="8" id="KW-0804">Transcription</keyword>
<protein>
    <recommendedName>
        <fullName evidence="3">histone deacetylase</fullName>
        <ecNumber evidence="3">3.5.1.98</ecNumber>
    </recommendedName>
</protein>
<reference evidence="11 12" key="1">
    <citation type="journal article" date="2015" name="PLoS Pathog.">
        <title>Leptomonas seymouri: Adaptations to the Dixenous Life Cycle Analyzed by Genome Sequencing, Transcriptome Profiling and Co-infection with Leishmania donovani.</title>
        <authorList>
            <person name="Kraeva N."/>
            <person name="Butenko A."/>
            <person name="Hlavacova J."/>
            <person name="Kostygov A."/>
            <person name="Myskova J."/>
            <person name="Grybchuk D."/>
            <person name="Lestinova T."/>
            <person name="Votypka J."/>
            <person name="Volf P."/>
            <person name="Opperdoes F."/>
            <person name="Flegontov P."/>
            <person name="Lukes J."/>
            <person name="Yurchenko V."/>
        </authorList>
    </citation>
    <scope>NUCLEOTIDE SEQUENCE [LARGE SCALE GENOMIC DNA]</scope>
    <source>
        <strain evidence="11 12">ATCC 30220</strain>
    </source>
</reference>
<dbReference type="EMBL" id="LJSK01000129">
    <property type="protein sequence ID" value="KPI86462.1"/>
    <property type="molecule type" value="Genomic_DNA"/>
</dbReference>
<dbReference type="SUPFAM" id="SSF52768">
    <property type="entry name" value="Arginase/deacetylase"/>
    <property type="match status" value="1"/>
</dbReference>
<evidence type="ECO:0000313" key="11">
    <source>
        <dbReference type="EMBL" id="KPI86462.1"/>
    </source>
</evidence>
<evidence type="ECO:0000256" key="4">
    <source>
        <dbReference type="ARBA" id="ARBA00022491"/>
    </source>
</evidence>
<dbReference type="GO" id="GO:0000118">
    <property type="term" value="C:histone deacetylase complex"/>
    <property type="evidence" value="ECO:0007669"/>
    <property type="project" value="TreeGrafter"/>
</dbReference>
<comment type="subcellular location">
    <subcellularLocation>
        <location evidence="1">Nucleus</location>
    </subcellularLocation>
</comment>
<dbReference type="PANTHER" id="PTHR10625">
    <property type="entry name" value="HISTONE DEACETYLASE HDAC1-RELATED"/>
    <property type="match status" value="1"/>
</dbReference>
<name>A0A0N1PD56_LEPSE</name>
<keyword evidence="12" id="KW-1185">Reference proteome</keyword>
<dbReference type="Proteomes" id="UP000038009">
    <property type="component" value="Unassembled WGS sequence"/>
</dbReference>
<keyword evidence="5" id="KW-0378">Hydrolase</keyword>
<dbReference type="VEuPathDB" id="TriTrypDB:Lsey_0129_0010"/>
<feature type="domain" description="Histone deacetylase" evidence="10">
    <location>
        <begin position="21"/>
        <end position="327"/>
    </location>
</feature>
<sequence>MDGSMQLDLQSDPAKVSDRNRARWVPARFASADEMYSFHAPEVYSDFIEKGTALVSLKSDVYCNEETSSVAARLSVGAVVDASINVMRGVESLRRDSTLALTDAPHLAYCLVRPPGHHCTSSQPSGFCLVNNVAVAAAQLRKQRVLALPSGVPRIAILDLDVHFGEGSASFVEGVGDPQTLLYLSIHRYDRQRFYPFDLRGDSAYVGGSKNAATSSKGCICNVAIHTDANNPALCERVISDLLMNSVLEEIFLPRLEQFLPDMVLVSLGFDAAYGDPLGKMAVEGGFASIVARLKHWCTQEGRIVGLVVVLEGGYNPTSVAQGVVSVGLALSLPRTDSVVQALVRERPPRVWADLRQRQERQLRDWQQAQKERAEDVAMETVAVPPGDGILEAPHPPQQIPEDTELLGRHRRWCASLIERVKQIHRAALNGAV</sequence>
<keyword evidence="6" id="KW-0156">Chromatin regulator</keyword>
<dbReference type="GO" id="GO:0040029">
    <property type="term" value="P:epigenetic regulation of gene expression"/>
    <property type="evidence" value="ECO:0007669"/>
    <property type="project" value="TreeGrafter"/>
</dbReference>
<dbReference type="InterPro" id="IPR000286">
    <property type="entry name" value="HDACs"/>
</dbReference>
<dbReference type="Gene3D" id="3.40.800.20">
    <property type="entry name" value="Histone deacetylase domain"/>
    <property type="match status" value="1"/>
</dbReference>
<evidence type="ECO:0000313" key="12">
    <source>
        <dbReference type="Proteomes" id="UP000038009"/>
    </source>
</evidence>
<dbReference type="CDD" id="cd09992">
    <property type="entry name" value="HDAC_classII"/>
    <property type="match status" value="1"/>
</dbReference>
<evidence type="ECO:0000256" key="8">
    <source>
        <dbReference type="ARBA" id="ARBA00023163"/>
    </source>
</evidence>
<evidence type="ECO:0000259" key="10">
    <source>
        <dbReference type="Pfam" id="PF00850"/>
    </source>
</evidence>